<accession>A0A939BSP9</accession>
<dbReference type="PROSITE" id="PS00372">
    <property type="entry name" value="PTS_EIIA_TYPE_2_HIS"/>
    <property type="match status" value="1"/>
</dbReference>
<dbReference type="InterPro" id="IPR004715">
    <property type="entry name" value="PTS_IIA_fruc"/>
</dbReference>
<dbReference type="GO" id="GO:0016020">
    <property type="term" value="C:membrane"/>
    <property type="evidence" value="ECO:0007669"/>
    <property type="project" value="InterPro"/>
</dbReference>
<dbReference type="EMBL" id="JAFBDQ010000012">
    <property type="protein sequence ID" value="MBM7557376.1"/>
    <property type="molecule type" value="Genomic_DNA"/>
</dbReference>
<dbReference type="InterPro" id="IPR051541">
    <property type="entry name" value="PTS_SugarTrans_NitroReg"/>
</dbReference>
<dbReference type="Proteomes" id="UP000774000">
    <property type="component" value="Unassembled WGS sequence"/>
</dbReference>
<reference evidence="8" key="1">
    <citation type="submission" date="2021-01" db="EMBL/GenBank/DDBJ databases">
        <title>Genomic Encyclopedia of Type Strains, Phase IV (KMG-IV): sequencing the most valuable type-strain genomes for metagenomic binning, comparative biology and taxonomic classification.</title>
        <authorList>
            <person name="Goeker M."/>
        </authorList>
    </citation>
    <scope>NUCLEOTIDE SEQUENCE</scope>
    <source>
        <strain evidence="8">DSM 23230</strain>
    </source>
</reference>
<dbReference type="InterPro" id="IPR016152">
    <property type="entry name" value="PTrfase/Anion_transptr"/>
</dbReference>
<dbReference type="GO" id="GO:0005737">
    <property type="term" value="C:cytoplasm"/>
    <property type="evidence" value="ECO:0007669"/>
    <property type="project" value="UniProtKB-SubCell"/>
</dbReference>
<dbReference type="SUPFAM" id="SSF55804">
    <property type="entry name" value="Phoshotransferase/anion transport protein"/>
    <property type="match status" value="1"/>
</dbReference>
<evidence type="ECO:0000313" key="8">
    <source>
        <dbReference type="EMBL" id="MBM7557376.1"/>
    </source>
</evidence>
<keyword evidence="4" id="KW-0762">Sugar transport</keyword>
<gene>
    <name evidence="8" type="ORF">JOC47_002242</name>
</gene>
<evidence type="ECO:0000259" key="7">
    <source>
        <dbReference type="PROSITE" id="PS51094"/>
    </source>
</evidence>
<name>A0A939BSP9_9FIRM</name>
<dbReference type="FunFam" id="3.40.930.10:FF:000009">
    <property type="entry name" value="PTS system, fructose specific IIABC component"/>
    <property type="match status" value="1"/>
</dbReference>
<dbReference type="AlphaFoldDB" id="A0A939BSP9"/>
<feature type="domain" description="PTS EIIA type-2" evidence="7">
    <location>
        <begin position="5"/>
        <end position="150"/>
    </location>
</feature>
<proteinExistence type="predicted"/>
<sequence length="150" mass="16766">MDVSELINHKLIDLSLTANNQLETIEALTDLLYQEDKITSKEEFKAGIIEREEEGTTGFGQKVAIPHCKSDSVKEVSMAVAKLKEGVDWNAVDEDKVKLVIMLAVPNQAANTKHIEILSTLSTKLMEDEFVEQLLAVKDKEKLIKLLSKD</sequence>
<keyword evidence="2" id="KW-0813">Transport</keyword>
<dbReference type="NCBIfam" id="TIGR00848">
    <property type="entry name" value="fruA"/>
    <property type="match status" value="1"/>
</dbReference>
<comment type="subcellular location">
    <subcellularLocation>
        <location evidence="1">Cytoplasm</location>
    </subcellularLocation>
</comment>
<evidence type="ECO:0000256" key="5">
    <source>
        <dbReference type="ARBA" id="ARBA00022679"/>
    </source>
</evidence>
<evidence type="ECO:0000256" key="6">
    <source>
        <dbReference type="ARBA" id="ARBA00022683"/>
    </source>
</evidence>
<evidence type="ECO:0000256" key="3">
    <source>
        <dbReference type="ARBA" id="ARBA00022553"/>
    </source>
</evidence>
<dbReference type="CDD" id="cd00211">
    <property type="entry name" value="PTS_IIA_fru"/>
    <property type="match status" value="1"/>
</dbReference>
<protein>
    <submittedName>
        <fullName evidence="8">Fructose-specific phosphotransferase system IIA component</fullName>
    </submittedName>
</protein>
<keyword evidence="9" id="KW-1185">Reference proteome</keyword>
<evidence type="ECO:0000313" key="9">
    <source>
        <dbReference type="Proteomes" id="UP000774000"/>
    </source>
</evidence>
<dbReference type="PANTHER" id="PTHR47738">
    <property type="entry name" value="PTS SYSTEM FRUCTOSE-LIKE EIIA COMPONENT-RELATED"/>
    <property type="match status" value="1"/>
</dbReference>
<dbReference type="InterPro" id="IPR002178">
    <property type="entry name" value="PTS_EIIA_type-2_dom"/>
</dbReference>
<evidence type="ECO:0000256" key="4">
    <source>
        <dbReference type="ARBA" id="ARBA00022597"/>
    </source>
</evidence>
<comment type="caution">
    <text evidence="8">The sequence shown here is derived from an EMBL/GenBank/DDBJ whole genome shotgun (WGS) entry which is preliminary data.</text>
</comment>
<dbReference type="GO" id="GO:0009401">
    <property type="term" value="P:phosphoenolpyruvate-dependent sugar phosphotransferase system"/>
    <property type="evidence" value="ECO:0007669"/>
    <property type="project" value="UniProtKB-KW"/>
</dbReference>
<dbReference type="PANTHER" id="PTHR47738:SF2">
    <property type="entry name" value="PTS SYSTEM FRUCTOSE-LIKE EIIA COMPONENT"/>
    <property type="match status" value="1"/>
</dbReference>
<dbReference type="Gene3D" id="3.40.930.10">
    <property type="entry name" value="Mannitol-specific EII, Chain A"/>
    <property type="match status" value="1"/>
</dbReference>
<evidence type="ECO:0000256" key="1">
    <source>
        <dbReference type="ARBA" id="ARBA00004496"/>
    </source>
</evidence>
<keyword evidence="3" id="KW-0597">Phosphoprotein</keyword>
<organism evidence="8 9">
    <name type="scientific">Halanaerobacter jeridensis</name>
    <dbReference type="NCBI Taxonomy" id="706427"/>
    <lineage>
        <taxon>Bacteria</taxon>
        <taxon>Bacillati</taxon>
        <taxon>Bacillota</taxon>
        <taxon>Clostridia</taxon>
        <taxon>Halanaerobiales</taxon>
        <taxon>Halobacteroidaceae</taxon>
        <taxon>Halanaerobacter</taxon>
    </lineage>
</organism>
<dbReference type="Pfam" id="PF00359">
    <property type="entry name" value="PTS_EIIA_2"/>
    <property type="match status" value="1"/>
</dbReference>
<evidence type="ECO:0000256" key="2">
    <source>
        <dbReference type="ARBA" id="ARBA00022448"/>
    </source>
</evidence>
<dbReference type="GO" id="GO:0008982">
    <property type="term" value="F:protein-N(PI)-phosphohistidine-sugar phosphotransferase activity"/>
    <property type="evidence" value="ECO:0007669"/>
    <property type="project" value="InterPro"/>
</dbReference>
<keyword evidence="5" id="KW-0808">Transferase</keyword>
<dbReference type="RefSeq" id="WP_204702132.1">
    <property type="nucleotide sequence ID" value="NZ_JAFBDQ010000012.1"/>
</dbReference>
<dbReference type="PROSITE" id="PS51094">
    <property type="entry name" value="PTS_EIIA_TYPE_2"/>
    <property type="match status" value="1"/>
</dbReference>
<keyword evidence="6" id="KW-0598">Phosphotransferase system</keyword>